<evidence type="ECO:0000313" key="2">
    <source>
        <dbReference type="EMBL" id="CAF1185239.1"/>
    </source>
</evidence>
<feature type="domain" description="HAT C-terminal dimerisation" evidence="1">
    <location>
        <begin position="686"/>
        <end position="767"/>
    </location>
</feature>
<dbReference type="InterPro" id="IPR052717">
    <property type="entry name" value="Vacuolar_transposase_reg"/>
</dbReference>
<dbReference type="GO" id="GO:0005634">
    <property type="term" value="C:nucleus"/>
    <property type="evidence" value="ECO:0007669"/>
    <property type="project" value="TreeGrafter"/>
</dbReference>
<dbReference type="InterPro" id="IPR012337">
    <property type="entry name" value="RNaseH-like_sf"/>
</dbReference>
<dbReference type="Proteomes" id="UP000681967">
    <property type="component" value="Unassembled WGS sequence"/>
</dbReference>
<dbReference type="AlphaFoldDB" id="A0A814V7I4"/>
<evidence type="ECO:0000259" key="1">
    <source>
        <dbReference type="Pfam" id="PF05699"/>
    </source>
</evidence>
<protein>
    <recommendedName>
        <fullName evidence="1">HAT C-terminal dimerisation domain-containing protein</fullName>
    </recommendedName>
</protein>
<proteinExistence type="predicted"/>
<sequence>MMNVDLLSSSTDDEVVIEINSSATEIDMEQLKEKFQLARIDDIENKKPAEIKTKSDQIKRLLCKRNPQFSVIAHGVTKTHLASWWSSFGFAMETLSNETFTVSNFVSCTQCFTTYRYGSSSTESMSHHRCSESIFTLTLDKHFIKQKNPFRVGEQRHLTKLITNWIADDLRPISIIEDLGLKEICSYFYALGEKHCSRSMDLESLFQSRFTISRALKSEAQLYREQITELIKEPLIAHALTASPDMWTDRFRQLSYLGVTVTFVDSTEQIKKLTLCCRNFPVDLSKTGEHISKILKEELNRYNIEQLEDINWVSDRGSNFVKCFSLNSINPIHCFAHRVHNILTITFTNKKIDGYFNDETMEDIPDDIAHVERLGDDLLTLGAKKILTTINYSKALVRYVKQSSMNELIVKLGDKETTTLKQSVDTRWLSLFACIESVYCNFDAIALALESRRATKYIMDLTKSQLIDLLLLLAPLNAALHSIQTDETPSLHLVIPFCQKLLQDYSTYSRLVSSAKKKYPLIFNSSFVADYLLNESNGVQFFRQRIHTKLTEMITFDDRHYMAMCLHPALREMDDVSSQLKYTCYDNIRAYLQEKIIDAVSVAIDCATASNKKRKLLHKFLDEDEDDECNEVLTEISINENNFDTNYDEIDLSRKNDIGRRRLSSASSLSTEFSYRTNYQAPKPDELDEYLESGINSSLVTDNPLHFWSSERATIKFPVLKCLARKLYSIPATSAGTERLFSYSGIILNNRRQRLSPDQLDNILVIRGARKVLGHIQKSD</sequence>
<dbReference type="GO" id="GO:0046983">
    <property type="term" value="F:protein dimerization activity"/>
    <property type="evidence" value="ECO:0007669"/>
    <property type="project" value="InterPro"/>
</dbReference>
<dbReference type="Proteomes" id="UP000663855">
    <property type="component" value="Unassembled WGS sequence"/>
</dbReference>
<dbReference type="Gene3D" id="1.10.10.1070">
    <property type="entry name" value="Zinc finger, BED domain-containing"/>
    <property type="match status" value="1"/>
</dbReference>
<dbReference type="SUPFAM" id="SSF140996">
    <property type="entry name" value="Hermes dimerisation domain"/>
    <property type="match status" value="1"/>
</dbReference>
<evidence type="ECO:0000313" key="3">
    <source>
        <dbReference type="EMBL" id="CAF4248807.1"/>
    </source>
</evidence>
<reference evidence="2" key="1">
    <citation type="submission" date="2021-02" db="EMBL/GenBank/DDBJ databases">
        <authorList>
            <person name="Nowell W R."/>
        </authorList>
    </citation>
    <scope>NUCLEOTIDE SEQUENCE</scope>
</reference>
<dbReference type="EMBL" id="CAJNOV010004727">
    <property type="protein sequence ID" value="CAF1185239.1"/>
    <property type="molecule type" value="Genomic_DNA"/>
</dbReference>
<comment type="caution">
    <text evidence="2">The sequence shown here is derived from an EMBL/GenBank/DDBJ whole genome shotgun (WGS) entry which is preliminary data.</text>
</comment>
<accession>A0A814V7I4</accession>
<gene>
    <name evidence="3" type="ORF">BYL167_LOCUS25461</name>
    <name evidence="2" type="ORF">CJN711_LOCUS11218</name>
</gene>
<dbReference type="Pfam" id="PF05699">
    <property type="entry name" value="Dimer_Tnp_hAT"/>
    <property type="match status" value="1"/>
</dbReference>
<dbReference type="SUPFAM" id="SSF53098">
    <property type="entry name" value="Ribonuclease H-like"/>
    <property type="match status" value="1"/>
</dbReference>
<dbReference type="PANTHER" id="PTHR46169:SF29">
    <property type="entry name" value="DNA REPLICATION-RELATED ELEMENT FACTOR, ISOFORM A"/>
    <property type="match status" value="1"/>
</dbReference>
<dbReference type="InterPro" id="IPR008906">
    <property type="entry name" value="HATC_C_dom"/>
</dbReference>
<name>A0A814V7I4_9BILA</name>
<organism evidence="2 4">
    <name type="scientific">Rotaria magnacalcarata</name>
    <dbReference type="NCBI Taxonomy" id="392030"/>
    <lineage>
        <taxon>Eukaryota</taxon>
        <taxon>Metazoa</taxon>
        <taxon>Spiralia</taxon>
        <taxon>Gnathifera</taxon>
        <taxon>Rotifera</taxon>
        <taxon>Eurotatoria</taxon>
        <taxon>Bdelloidea</taxon>
        <taxon>Philodinida</taxon>
        <taxon>Philodinidae</taxon>
        <taxon>Rotaria</taxon>
    </lineage>
</organism>
<dbReference type="PANTHER" id="PTHR46169">
    <property type="entry name" value="DNA REPLICATION-RELATED ELEMENT FACTOR, ISOFORM A"/>
    <property type="match status" value="1"/>
</dbReference>
<dbReference type="EMBL" id="CAJOBH010025796">
    <property type="protein sequence ID" value="CAF4248807.1"/>
    <property type="molecule type" value="Genomic_DNA"/>
</dbReference>
<evidence type="ECO:0000313" key="4">
    <source>
        <dbReference type="Proteomes" id="UP000663855"/>
    </source>
</evidence>
<dbReference type="GO" id="GO:0006357">
    <property type="term" value="P:regulation of transcription by RNA polymerase II"/>
    <property type="evidence" value="ECO:0007669"/>
    <property type="project" value="TreeGrafter"/>
</dbReference>